<evidence type="ECO:0000313" key="2">
    <source>
        <dbReference type="EMBL" id="KRN74799.1"/>
    </source>
</evidence>
<protein>
    <submittedName>
        <fullName evidence="2">Uncharacterized protein</fullName>
    </submittedName>
</protein>
<proteinExistence type="predicted"/>
<evidence type="ECO:0000313" key="3">
    <source>
        <dbReference type="Proteomes" id="UP000051655"/>
    </source>
</evidence>
<dbReference type="AlphaFoldDB" id="A0A0R2JBY1"/>
<dbReference type="EMBL" id="JQBP01000005">
    <property type="protein sequence ID" value="KRN74799.1"/>
    <property type="molecule type" value="Genomic_DNA"/>
</dbReference>
<organism evidence="2 3">
    <name type="scientific">Weissella kandleri</name>
    <dbReference type="NCBI Taxonomy" id="1616"/>
    <lineage>
        <taxon>Bacteria</taxon>
        <taxon>Bacillati</taxon>
        <taxon>Bacillota</taxon>
        <taxon>Bacilli</taxon>
        <taxon>Lactobacillales</taxon>
        <taxon>Lactobacillaceae</taxon>
        <taxon>Weissella</taxon>
    </lineage>
</organism>
<name>A0A0R2JBY1_9LACO</name>
<accession>A0A0R2JBY1</accession>
<dbReference type="PATRIC" id="fig|1616.3.peg.1105"/>
<gene>
    <name evidence="2" type="ORF">IV73_GL001076</name>
</gene>
<keyword evidence="1" id="KW-0812">Transmembrane</keyword>
<feature type="transmembrane region" description="Helical" evidence="1">
    <location>
        <begin position="7"/>
        <end position="29"/>
    </location>
</feature>
<dbReference type="RefSeq" id="WP_057755882.1">
    <property type="nucleotide sequence ID" value="NZ_JQBP01000005.1"/>
</dbReference>
<dbReference type="OrthoDB" id="9850196at2"/>
<keyword evidence="1" id="KW-0472">Membrane</keyword>
<sequence>MKQQNKRFIIFSVLMFLLSIALLVFGMTLNQKSGDISSKVATLSNENKLSRLDNRKIYNAANQSINDFFTTFNTFDDQSSYNNRSKLVQTSSAKNVYQDKTLFKVDKYQKVKQVGLQSQFNDMDFIPNYLTKDSIAGTVVVNYSVKLDKKAKRDVQSLYNVEFSVKQNKITKLEQVGTFDISVNSDLLK</sequence>
<comment type="caution">
    <text evidence="2">The sequence shown here is derived from an EMBL/GenBank/DDBJ whole genome shotgun (WGS) entry which is preliminary data.</text>
</comment>
<evidence type="ECO:0000256" key="1">
    <source>
        <dbReference type="SAM" id="Phobius"/>
    </source>
</evidence>
<keyword evidence="3" id="KW-1185">Reference proteome</keyword>
<keyword evidence="1" id="KW-1133">Transmembrane helix</keyword>
<dbReference type="Proteomes" id="UP000051655">
    <property type="component" value="Unassembled WGS sequence"/>
</dbReference>
<reference evidence="2 3" key="1">
    <citation type="journal article" date="2015" name="Genome Announc.">
        <title>Expanding the biotechnology potential of lactobacilli through comparative genomics of 213 strains and associated genera.</title>
        <authorList>
            <person name="Sun Z."/>
            <person name="Harris H.M."/>
            <person name="McCann A."/>
            <person name="Guo C."/>
            <person name="Argimon S."/>
            <person name="Zhang W."/>
            <person name="Yang X."/>
            <person name="Jeffery I.B."/>
            <person name="Cooney J.C."/>
            <person name="Kagawa T.F."/>
            <person name="Liu W."/>
            <person name="Song Y."/>
            <person name="Salvetti E."/>
            <person name="Wrobel A."/>
            <person name="Rasinkangas P."/>
            <person name="Parkhill J."/>
            <person name="Rea M.C."/>
            <person name="O'Sullivan O."/>
            <person name="Ritari J."/>
            <person name="Douillard F.P."/>
            <person name="Paul Ross R."/>
            <person name="Yang R."/>
            <person name="Briner A.E."/>
            <person name="Felis G.E."/>
            <person name="de Vos W.M."/>
            <person name="Barrangou R."/>
            <person name="Klaenhammer T.R."/>
            <person name="Caufield P.W."/>
            <person name="Cui Y."/>
            <person name="Zhang H."/>
            <person name="O'Toole P.W."/>
        </authorList>
    </citation>
    <scope>NUCLEOTIDE SEQUENCE [LARGE SCALE GENOMIC DNA]</scope>
    <source>
        <strain evidence="2 3">DSM 20593</strain>
    </source>
</reference>